<dbReference type="CDD" id="cd05324">
    <property type="entry name" value="carb_red_PTCR-like_SDR_c"/>
    <property type="match status" value="1"/>
</dbReference>
<sequence length="276" mass="30588">MSPRIAVVTGANKGIGFATVRALCRQFDGDVLLTARNVDMGQKAVEELEKEDLHPQFHQLDLNDHHSVVTLRNFLQDNYGGLDILVNNAGISSKSYSAFPFSEVAKVITKTNFFDTLHVCQVLFPLLRPHARVVNVSSSRALLALKECSDTLKVRLTDSNITMEELTSIIKTFVDTAQKNHHQEAGFPSNAYWTSKLGVTVMSMIQQKELDAKGSEDVVVNACCPGYVRTDMTNHQGDLSIDEGADTPVYCALLPPKIHQPRGKFIMQKQVVSWEA</sequence>
<keyword evidence="2" id="KW-0521">NADP</keyword>
<dbReference type="InterPro" id="IPR036291">
    <property type="entry name" value="NAD(P)-bd_dom_sf"/>
</dbReference>
<dbReference type="VEuPathDB" id="VectorBase:BGLB031390"/>
<dbReference type="EnsemblMetazoa" id="BGLB031390-RA">
    <property type="protein sequence ID" value="BGLB031390-PA"/>
    <property type="gene ID" value="BGLB031390"/>
</dbReference>
<dbReference type="Gene3D" id="3.40.50.720">
    <property type="entry name" value="NAD(P)-binding Rossmann-like Domain"/>
    <property type="match status" value="1"/>
</dbReference>
<evidence type="ECO:0000256" key="5">
    <source>
        <dbReference type="RuleBase" id="RU000363"/>
    </source>
</evidence>
<dbReference type="InterPro" id="IPR002347">
    <property type="entry name" value="SDR_fam"/>
</dbReference>
<dbReference type="STRING" id="6526.A0A2C9LIP8"/>
<dbReference type="GO" id="GO:0004090">
    <property type="term" value="F:carbonyl reductase (NADPH) activity"/>
    <property type="evidence" value="ECO:0007669"/>
    <property type="project" value="UniProtKB-EC"/>
</dbReference>
<organism evidence="6 7">
    <name type="scientific">Biomphalaria glabrata</name>
    <name type="common">Bloodfluke planorb</name>
    <name type="synonym">Freshwater snail</name>
    <dbReference type="NCBI Taxonomy" id="6526"/>
    <lineage>
        <taxon>Eukaryota</taxon>
        <taxon>Metazoa</taxon>
        <taxon>Spiralia</taxon>
        <taxon>Lophotrochozoa</taxon>
        <taxon>Mollusca</taxon>
        <taxon>Gastropoda</taxon>
        <taxon>Heterobranchia</taxon>
        <taxon>Euthyneura</taxon>
        <taxon>Panpulmonata</taxon>
        <taxon>Hygrophila</taxon>
        <taxon>Lymnaeoidea</taxon>
        <taxon>Planorbidae</taxon>
        <taxon>Biomphalaria</taxon>
    </lineage>
</organism>
<accession>A0A2C9LIP8</accession>
<protein>
    <recommendedName>
        <fullName evidence="4">carbonyl reductase (NADPH)</fullName>
        <ecNumber evidence="4">1.1.1.184</ecNumber>
    </recommendedName>
</protein>
<evidence type="ECO:0000256" key="4">
    <source>
        <dbReference type="ARBA" id="ARBA00026118"/>
    </source>
</evidence>
<proteinExistence type="inferred from homology"/>
<dbReference type="InterPro" id="IPR045313">
    <property type="entry name" value="CBR1-like"/>
</dbReference>
<evidence type="ECO:0000313" key="6">
    <source>
        <dbReference type="EnsemblMetazoa" id="BGLB031390-PA"/>
    </source>
</evidence>
<gene>
    <name evidence="6" type="primary">106063807</name>
</gene>
<dbReference type="PRINTS" id="PR00081">
    <property type="entry name" value="GDHRDH"/>
</dbReference>
<dbReference type="PANTHER" id="PTHR43963:SF4">
    <property type="entry name" value="CARBONYL REDUCTASE (NADPH)"/>
    <property type="match status" value="1"/>
</dbReference>
<evidence type="ECO:0000256" key="3">
    <source>
        <dbReference type="ARBA" id="ARBA00023002"/>
    </source>
</evidence>
<dbReference type="SUPFAM" id="SSF51735">
    <property type="entry name" value="NAD(P)-binding Rossmann-fold domains"/>
    <property type="match status" value="1"/>
</dbReference>
<evidence type="ECO:0000313" key="7">
    <source>
        <dbReference type="Proteomes" id="UP000076420"/>
    </source>
</evidence>
<dbReference type="PANTHER" id="PTHR43963">
    <property type="entry name" value="CARBONYL REDUCTASE 1-RELATED"/>
    <property type="match status" value="1"/>
</dbReference>
<comment type="similarity">
    <text evidence="1 5">Belongs to the short-chain dehydrogenases/reductases (SDR) family.</text>
</comment>
<dbReference type="OrthoDB" id="7289984at2759"/>
<name>A0A2C9LIP8_BIOGL</name>
<evidence type="ECO:0000256" key="2">
    <source>
        <dbReference type="ARBA" id="ARBA00022857"/>
    </source>
</evidence>
<dbReference type="VEuPathDB" id="VectorBase:BGLAX_028279"/>
<dbReference type="Pfam" id="PF00106">
    <property type="entry name" value="adh_short"/>
    <property type="match status" value="2"/>
</dbReference>
<reference evidence="6" key="1">
    <citation type="submission" date="2020-05" db="UniProtKB">
        <authorList>
            <consortium name="EnsemblMetazoa"/>
        </authorList>
    </citation>
    <scope>IDENTIFICATION</scope>
    <source>
        <strain evidence="6">BB02</strain>
    </source>
</reference>
<dbReference type="AlphaFoldDB" id="A0A2C9LIP8"/>
<dbReference type="EC" id="1.1.1.184" evidence="4"/>
<evidence type="ECO:0000256" key="1">
    <source>
        <dbReference type="ARBA" id="ARBA00006484"/>
    </source>
</evidence>
<keyword evidence="3" id="KW-0560">Oxidoreductase</keyword>
<dbReference type="Proteomes" id="UP000076420">
    <property type="component" value="Unassembled WGS sequence"/>
</dbReference>
<dbReference type="PRINTS" id="PR00080">
    <property type="entry name" value="SDRFAMILY"/>
</dbReference>
<dbReference type="KEGG" id="bgt:106063807"/>